<dbReference type="InterPro" id="IPR027417">
    <property type="entry name" value="P-loop_NTPase"/>
</dbReference>
<dbReference type="SMART" id="SM00173">
    <property type="entry name" value="RAS"/>
    <property type="match status" value="1"/>
</dbReference>
<name>G0R349_ICHMU</name>
<dbReference type="SMART" id="SM00175">
    <property type="entry name" value="RAB"/>
    <property type="match status" value="1"/>
</dbReference>
<dbReference type="Gene3D" id="3.40.50.300">
    <property type="entry name" value="P-loop containing nucleotide triphosphate hydrolases"/>
    <property type="match status" value="1"/>
</dbReference>
<dbReference type="PRINTS" id="PR00328">
    <property type="entry name" value="SAR1GTPBP"/>
</dbReference>
<accession>G0R349</accession>
<evidence type="ECO:0000256" key="4">
    <source>
        <dbReference type="PIRSR" id="PIRSR606689-1"/>
    </source>
</evidence>
<keyword evidence="8" id="KW-1185">Reference proteome</keyword>
<gene>
    <name evidence="7" type="ORF">IMG5_183110</name>
</gene>
<dbReference type="InterPro" id="IPR006689">
    <property type="entry name" value="Small_GTPase_ARF/SAR"/>
</dbReference>
<dbReference type="GO" id="GO:0046872">
    <property type="term" value="F:metal ion binding"/>
    <property type="evidence" value="ECO:0007669"/>
    <property type="project" value="UniProtKB-KW"/>
</dbReference>
<dbReference type="EMBL" id="GL984291">
    <property type="protein sequence ID" value="EGR28125.1"/>
    <property type="molecule type" value="Genomic_DNA"/>
</dbReference>
<dbReference type="PANTHER" id="PTHR45732:SF7">
    <property type="entry name" value="ADP-RIBOSYLATION FACTOR-LIKE PROTEIN 8"/>
    <property type="match status" value="1"/>
</dbReference>
<dbReference type="FunFam" id="3.40.50.300:FF:001120">
    <property type="entry name" value="ADP-ribosylation factor family"/>
    <property type="match status" value="1"/>
</dbReference>
<keyword evidence="3 4" id="KW-0342">GTP-binding</keyword>
<dbReference type="STRING" id="857967.G0R349"/>
<dbReference type="InterPro" id="IPR044154">
    <property type="entry name" value="Arl8a/8b"/>
</dbReference>
<protein>
    <submittedName>
        <fullName evidence="7">Uncharacterized protein</fullName>
    </submittedName>
</protein>
<dbReference type="SMART" id="SM00178">
    <property type="entry name" value="SAR"/>
    <property type="match status" value="1"/>
</dbReference>
<dbReference type="RefSeq" id="XP_004027470.1">
    <property type="nucleotide sequence ID" value="XM_004027421.1"/>
</dbReference>
<evidence type="ECO:0000313" key="7">
    <source>
        <dbReference type="EMBL" id="EGR28125.1"/>
    </source>
</evidence>
<evidence type="ECO:0000256" key="2">
    <source>
        <dbReference type="ARBA" id="ARBA00022741"/>
    </source>
</evidence>
<feature type="binding site" evidence="5">
    <location>
        <position position="12"/>
    </location>
    <ligand>
        <name>Mg(2+)</name>
        <dbReference type="ChEBI" id="CHEBI:18420"/>
    </ligand>
</feature>
<organism evidence="7 8">
    <name type="scientific">Ichthyophthirius multifiliis</name>
    <name type="common">White spot disease agent</name>
    <name type="synonym">Ich</name>
    <dbReference type="NCBI Taxonomy" id="5932"/>
    <lineage>
        <taxon>Eukaryota</taxon>
        <taxon>Sar</taxon>
        <taxon>Alveolata</taxon>
        <taxon>Ciliophora</taxon>
        <taxon>Intramacronucleata</taxon>
        <taxon>Oligohymenophorea</taxon>
        <taxon>Hymenostomatida</taxon>
        <taxon>Ophryoglenina</taxon>
        <taxon>Ichthyophthirius</taxon>
    </lineage>
</organism>
<dbReference type="GO" id="GO:0005525">
    <property type="term" value="F:GTP binding"/>
    <property type="evidence" value="ECO:0007669"/>
    <property type="project" value="UniProtKB-KW"/>
</dbReference>
<dbReference type="GO" id="GO:0003924">
    <property type="term" value="F:GTPase activity"/>
    <property type="evidence" value="ECO:0007669"/>
    <property type="project" value="InterPro"/>
</dbReference>
<dbReference type="GeneID" id="14904184"/>
<keyword evidence="5" id="KW-0460">Magnesium</keyword>
<feature type="binding site" evidence="4">
    <location>
        <begin position="5"/>
        <end position="12"/>
    </location>
    <ligand>
        <name>GTP</name>
        <dbReference type="ChEBI" id="CHEBI:37565"/>
    </ligand>
</feature>
<evidence type="ECO:0000313" key="8">
    <source>
        <dbReference type="Proteomes" id="UP000008983"/>
    </source>
</evidence>
<dbReference type="PROSITE" id="PS51419">
    <property type="entry name" value="RAB"/>
    <property type="match status" value="1"/>
</dbReference>
<dbReference type="Pfam" id="PF00025">
    <property type="entry name" value="Arf"/>
    <property type="match status" value="1"/>
</dbReference>
<dbReference type="PROSITE" id="PS51417">
    <property type="entry name" value="ARF"/>
    <property type="match status" value="1"/>
</dbReference>
<dbReference type="AlphaFoldDB" id="G0R349"/>
<dbReference type="OMA" id="FRNMWER"/>
<reference evidence="7 8" key="1">
    <citation type="submission" date="2011-07" db="EMBL/GenBank/DDBJ databases">
        <authorList>
            <person name="Coyne R."/>
            <person name="Brami D."/>
            <person name="Johnson J."/>
            <person name="Hostetler J."/>
            <person name="Hannick L."/>
            <person name="Clark T."/>
            <person name="Cassidy-Hanley D."/>
            <person name="Inman J."/>
        </authorList>
    </citation>
    <scope>NUCLEOTIDE SEQUENCE [LARGE SCALE GENOMIC DNA]</scope>
    <source>
        <strain evidence="7 8">G5</strain>
    </source>
</reference>
<dbReference type="InParanoid" id="G0R349"/>
<keyword evidence="2 4" id="KW-0547">Nucleotide-binding</keyword>
<sequence length="163" mass="18494">MSIVGLQNAGKSTLVNTFATGKFDEDTIPTIGFNQRQIKKGKLQMKLWDLGGQPRFRESWEKYCRDADVVIFVIDSADISNIDIAKTQLHQLISWPSLDGIPLLLLGNKNDLDTALSVEELIKQFELQTIKDRKVACYSISAKNQNNIDNVMKWLTDIPIRKK</sequence>
<dbReference type="InterPro" id="IPR005225">
    <property type="entry name" value="Small_GTP-bd"/>
</dbReference>
<dbReference type="OrthoDB" id="2011769at2759"/>
<dbReference type="CDD" id="cd04159">
    <property type="entry name" value="Arl10_like"/>
    <property type="match status" value="1"/>
</dbReference>
<feature type="binding site" evidence="5">
    <location>
        <position position="30"/>
    </location>
    <ligand>
        <name>Mg(2+)</name>
        <dbReference type="ChEBI" id="CHEBI:18420"/>
    </ligand>
</feature>
<dbReference type="Proteomes" id="UP000008983">
    <property type="component" value="Unassembled WGS sequence"/>
</dbReference>
<feature type="binding site" evidence="4">
    <location>
        <begin position="108"/>
        <end position="111"/>
    </location>
    <ligand>
        <name>GTP</name>
        <dbReference type="ChEBI" id="CHEBI:37565"/>
    </ligand>
</feature>
<dbReference type="NCBIfam" id="TIGR00231">
    <property type="entry name" value="small_GTP"/>
    <property type="match status" value="1"/>
</dbReference>
<keyword evidence="5" id="KW-0479">Metal-binding</keyword>
<dbReference type="SUPFAM" id="SSF52540">
    <property type="entry name" value="P-loop containing nucleoside triphosphate hydrolases"/>
    <property type="match status" value="1"/>
</dbReference>
<evidence type="ECO:0000256" key="1">
    <source>
        <dbReference type="ARBA" id="ARBA00010290"/>
    </source>
</evidence>
<dbReference type="SMART" id="SM00177">
    <property type="entry name" value="ARF"/>
    <property type="match status" value="1"/>
</dbReference>
<dbReference type="eggNOG" id="KOG0075">
    <property type="taxonomic scope" value="Eukaryota"/>
</dbReference>
<evidence type="ECO:0000256" key="5">
    <source>
        <dbReference type="PIRSR" id="PIRSR606689-2"/>
    </source>
</evidence>
<evidence type="ECO:0000256" key="6">
    <source>
        <dbReference type="RuleBase" id="RU003925"/>
    </source>
</evidence>
<comment type="similarity">
    <text evidence="1 6">Belongs to the small GTPase superfamily. Arf family.</text>
</comment>
<evidence type="ECO:0000256" key="3">
    <source>
        <dbReference type="ARBA" id="ARBA00023134"/>
    </source>
</evidence>
<dbReference type="PANTHER" id="PTHR45732">
    <property type="entry name" value="ADP-RIBOSYLATION FACTOR-LIKE PROTEIN 8"/>
    <property type="match status" value="1"/>
</dbReference>
<feature type="binding site" evidence="4">
    <location>
        <position position="52"/>
    </location>
    <ligand>
        <name>GTP</name>
        <dbReference type="ChEBI" id="CHEBI:37565"/>
    </ligand>
</feature>
<proteinExistence type="inferred from homology"/>
<dbReference type="GO" id="GO:0015031">
    <property type="term" value="P:protein transport"/>
    <property type="evidence" value="ECO:0007669"/>
    <property type="project" value="InterPro"/>
</dbReference>